<comment type="subcellular location">
    <subcellularLocation>
        <location evidence="1">Membrane</location>
        <topology evidence="1">Multi-pass membrane protein</topology>
    </subcellularLocation>
</comment>
<dbReference type="EMBL" id="AP014936">
    <property type="protein sequence ID" value="BAU49047.1"/>
    <property type="molecule type" value="Genomic_DNA"/>
</dbReference>
<proteinExistence type="inferred from homology"/>
<feature type="transmembrane region" description="Helical" evidence="6">
    <location>
        <begin position="301"/>
        <end position="330"/>
    </location>
</feature>
<dbReference type="PANTHER" id="PTHR21716">
    <property type="entry name" value="TRANSMEMBRANE PROTEIN"/>
    <property type="match status" value="1"/>
</dbReference>
<protein>
    <submittedName>
        <fullName evidence="7">Membrane protein</fullName>
    </submittedName>
</protein>
<dbReference type="GO" id="GO:0055085">
    <property type="term" value="P:transmembrane transport"/>
    <property type="evidence" value="ECO:0007669"/>
    <property type="project" value="TreeGrafter"/>
</dbReference>
<evidence type="ECO:0000256" key="3">
    <source>
        <dbReference type="ARBA" id="ARBA00022692"/>
    </source>
</evidence>
<dbReference type="InterPro" id="IPR002549">
    <property type="entry name" value="AI-2E-like"/>
</dbReference>
<dbReference type="Proteomes" id="UP000218899">
    <property type="component" value="Chromosome"/>
</dbReference>
<accession>A0A1B4VEF9</accession>
<feature type="transmembrane region" description="Helical" evidence="6">
    <location>
        <begin position="234"/>
        <end position="262"/>
    </location>
</feature>
<dbReference type="RefSeq" id="WP_096461502.1">
    <property type="nucleotide sequence ID" value="NZ_AP014936.1"/>
</dbReference>
<organism evidence="7 8">
    <name type="scientific">Sulfurifustis variabilis</name>
    <dbReference type="NCBI Taxonomy" id="1675686"/>
    <lineage>
        <taxon>Bacteria</taxon>
        <taxon>Pseudomonadati</taxon>
        <taxon>Pseudomonadota</taxon>
        <taxon>Gammaproteobacteria</taxon>
        <taxon>Acidiferrobacterales</taxon>
        <taxon>Acidiferrobacteraceae</taxon>
        <taxon>Sulfurifustis</taxon>
    </lineage>
</organism>
<feature type="transmembrane region" description="Helical" evidence="6">
    <location>
        <begin position="150"/>
        <end position="169"/>
    </location>
</feature>
<evidence type="ECO:0000313" key="8">
    <source>
        <dbReference type="Proteomes" id="UP000218899"/>
    </source>
</evidence>
<dbReference type="KEGG" id="sva:SVA_2499"/>
<gene>
    <name evidence="7" type="ORF">SVA_2499</name>
</gene>
<dbReference type="AlphaFoldDB" id="A0A1B4VEF9"/>
<keyword evidence="5 6" id="KW-0472">Membrane</keyword>
<keyword evidence="8" id="KW-1185">Reference proteome</keyword>
<evidence type="ECO:0000256" key="1">
    <source>
        <dbReference type="ARBA" id="ARBA00004141"/>
    </source>
</evidence>
<dbReference type="GO" id="GO:0016020">
    <property type="term" value="C:membrane"/>
    <property type="evidence" value="ECO:0007669"/>
    <property type="project" value="UniProtKB-SubCell"/>
</dbReference>
<sequence length="362" mass="39265">MSGVRALVILAAAAGAAVLLYLLAPILTPFLLAALLAYLFNPLVARLERWKLPRAAAVGLVFFLLVAATGVLLLFLVPMVSRQIVVFAGRVPVYLDWVQTNLVPRVEALIGEPLPVDFVQLREAIVANWQQVAKILRTALTQITASGMQVVLWLVNLVLVPIVTFYLLLDWNRIVRATLELFPPRTRPTVARLTGETDAVLSSFLRGQLLVMLALAAMYSAGLLVIGLELALPIGLLAGLVSFVPYLGFIVGLGTAGVAAYLQFQDPSLLAWVFLVFFVAQLVESYVLTPRLVGARIGLHPVAVIFAVMAGGQLFGFLGVLLGLPAAAALKVWMRHVHRSYIAPPEKPRRAPRRARQANPVP</sequence>
<comment type="similarity">
    <text evidence="2">Belongs to the autoinducer-2 exporter (AI-2E) (TC 2.A.86) family.</text>
</comment>
<dbReference type="OrthoDB" id="5792512at2"/>
<dbReference type="Pfam" id="PF01594">
    <property type="entry name" value="AI-2E_transport"/>
    <property type="match status" value="1"/>
</dbReference>
<keyword evidence="4 6" id="KW-1133">Transmembrane helix</keyword>
<evidence type="ECO:0000256" key="2">
    <source>
        <dbReference type="ARBA" id="ARBA00009773"/>
    </source>
</evidence>
<feature type="transmembrane region" description="Helical" evidence="6">
    <location>
        <begin position="26"/>
        <end position="44"/>
    </location>
</feature>
<feature type="transmembrane region" description="Helical" evidence="6">
    <location>
        <begin position="56"/>
        <end position="77"/>
    </location>
</feature>
<evidence type="ECO:0000256" key="5">
    <source>
        <dbReference type="ARBA" id="ARBA00023136"/>
    </source>
</evidence>
<feature type="transmembrane region" description="Helical" evidence="6">
    <location>
        <begin position="209"/>
        <end position="228"/>
    </location>
</feature>
<keyword evidence="3 6" id="KW-0812">Transmembrane</keyword>
<evidence type="ECO:0000313" key="7">
    <source>
        <dbReference type="EMBL" id="BAU49047.1"/>
    </source>
</evidence>
<name>A0A1B4VEF9_9GAMM</name>
<evidence type="ECO:0000256" key="4">
    <source>
        <dbReference type="ARBA" id="ARBA00022989"/>
    </source>
</evidence>
<feature type="transmembrane region" description="Helical" evidence="6">
    <location>
        <begin position="269"/>
        <end position="289"/>
    </location>
</feature>
<reference evidence="7 8" key="1">
    <citation type="submission" date="2015-08" db="EMBL/GenBank/DDBJ databases">
        <title>Complete genome sequence of Sulfurifustis variabilis.</title>
        <authorList>
            <person name="Miura A."/>
            <person name="Kojima H."/>
            <person name="Fukui M."/>
        </authorList>
    </citation>
    <scope>NUCLEOTIDE SEQUENCE [LARGE SCALE GENOMIC DNA]</scope>
    <source>
        <strain evidence="8">skN76</strain>
    </source>
</reference>
<evidence type="ECO:0000256" key="6">
    <source>
        <dbReference type="SAM" id="Phobius"/>
    </source>
</evidence>
<dbReference type="PANTHER" id="PTHR21716:SF64">
    <property type="entry name" value="AI-2 TRANSPORT PROTEIN TQSA"/>
    <property type="match status" value="1"/>
</dbReference>